<dbReference type="Gene3D" id="3.40.710.10">
    <property type="entry name" value="DD-peptidase/beta-lactamase superfamily"/>
    <property type="match status" value="1"/>
</dbReference>
<dbReference type="InterPro" id="IPR050789">
    <property type="entry name" value="Diverse_Enzym_Activities"/>
</dbReference>
<dbReference type="KEGG" id="sphu:SPPYR_0635"/>
<name>A0A1Y5PSZ3_9SPHN</name>
<protein>
    <submittedName>
        <fullName evidence="2">Beta-lactamase</fullName>
    </submittedName>
</protein>
<feature type="domain" description="Beta-lactamase-related" evidence="1">
    <location>
        <begin position="21"/>
        <end position="399"/>
    </location>
</feature>
<dbReference type="SUPFAM" id="SSF56601">
    <property type="entry name" value="beta-lactamase/transpeptidase-like"/>
    <property type="match status" value="1"/>
</dbReference>
<accession>A0A1Y5PSZ3</accession>
<dbReference type="Pfam" id="PF00144">
    <property type="entry name" value="Beta-lactamase"/>
    <property type="match status" value="1"/>
</dbReference>
<dbReference type="InterPro" id="IPR001466">
    <property type="entry name" value="Beta-lactam-related"/>
</dbReference>
<sequence length="410" mass="44061">MAGHLRELGVAADRLRLLERHLVDRYIDSGRLAGAQLLIARHGEILFDGCWGSLDLARGTPLPDDAVYRIYSMTKPVTCVAALILIERGLLSLDDPVALHIPEWSDLGVRVSGEAGSWQAAAAERPMRIVDLFRHTAGLTYGFQNKTAVDAAYRDRAIGEPHGALTSDETIAALADIPLDFVPGSAWNYSIATDILGFIVERVGGRPLDRFMREEIFAPLGMADTGFTVRSDQARRFAASYRRLPDGTLALHDEPASSPYLAPPTFFSGGGGLVSTAHDYMCFALMLAGGGALGDARILSPLTVRLMGSNHLPGGRDIAALSRSAYSEALYAGMGFGLGVAVVTDPVRTGMLCSPGEMHWGGMASTVFWVDPAEALCVTFMTQLLPSAAYPIRRELRALVYGSLTRLGHS</sequence>
<dbReference type="PANTHER" id="PTHR43283:SF3">
    <property type="entry name" value="BETA-LACTAMASE FAMILY PROTEIN (AFU_ORTHOLOGUE AFUA_5G07500)"/>
    <property type="match status" value="1"/>
</dbReference>
<reference evidence="2" key="1">
    <citation type="submission" date="2016-03" db="EMBL/GenBank/DDBJ databases">
        <authorList>
            <person name="Ploux O."/>
        </authorList>
    </citation>
    <scope>NUCLEOTIDE SEQUENCE</scope>
    <source>
        <strain evidence="2">UC10</strain>
    </source>
</reference>
<proteinExistence type="predicted"/>
<gene>
    <name evidence="2" type="ORF">SPPYR_0635</name>
</gene>
<dbReference type="AlphaFoldDB" id="A0A1Y5PSZ3"/>
<dbReference type="EMBL" id="LT598653">
    <property type="protein sequence ID" value="SBV31755.1"/>
    <property type="molecule type" value="Genomic_DNA"/>
</dbReference>
<dbReference type="PANTHER" id="PTHR43283">
    <property type="entry name" value="BETA-LACTAMASE-RELATED"/>
    <property type="match status" value="1"/>
</dbReference>
<evidence type="ECO:0000259" key="1">
    <source>
        <dbReference type="Pfam" id="PF00144"/>
    </source>
</evidence>
<organism evidence="2">
    <name type="scientific">uncultured Sphingopyxis sp</name>
    <dbReference type="NCBI Taxonomy" id="310581"/>
    <lineage>
        <taxon>Bacteria</taxon>
        <taxon>Pseudomonadati</taxon>
        <taxon>Pseudomonadota</taxon>
        <taxon>Alphaproteobacteria</taxon>
        <taxon>Sphingomonadales</taxon>
        <taxon>Sphingomonadaceae</taxon>
        <taxon>Sphingopyxis</taxon>
        <taxon>environmental samples</taxon>
    </lineage>
</organism>
<evidence type="ECO:0000313" key="2">
    <source>
        <dbReference type="EMBL" id="SBV31755.1"/>
    </source>
</evidence>
<dbReference type="InterPro" id="IPR012338">
    <property type="entry name" value="Beta-lactam/transpept-like"/>
</dbReference>